<dbReference type="NCBIfam" id="NF004675">
    <property type="entry name" value="PRK06019.1-1"/>
    <property type="match status" value="1"/>
</dbReference>
<protein>
    <recommendedName>
        <fullName evidence="5 6">N5-carboxyaminoimidazole ribonucleotide synthase</fullName>
        <shortName evidence="5 6">N5-CAIR synthase</shortName>
        <ecNumber evidence="5 6">6.3.4.18</ecNumber>
    </recommendedName>
    <alternativeName>
        <fullName evidence="5 6">5-(carboxyamino)imidazole ribonucleotide synthetase</fullName>
    </alternativeName>
</protein>
<dbReference type="InterPro" id="IPR011054">
    <property type="entry name" value="Rudment_hybrid_motif"/>
</dbReference>
<dbReference type="Pfam" id="PF17769">
    <property type="entry name" value="PurK_C"/>
    <property type="match status" value="1"/>
</dbReference>
<evidence type="ECO:0000256" key="5">
    <source>
        <dbReference type="HAMAP-Rule" id="MF_01928"/>
    </source>
</evidence>
<feature type="domain" description="ATP-grasp" evidence="7">
    <location>
        <begin position="113"/>
        <end position="301"/>
    </location>
</feature>
<dbReference type="GO" id="GO:0005829">
    <property type="term" value="C:cytosol"/>
    <property type="evidence" value="ECO:0007669"/>
    <property type="project" value="TreeGrafter"/>
</dbReference>
<evidence type="ECO:0000256" key="6">
    <source>
        <dbReference type="RuleBase" id="RU361200"/>
    </source>
</evidence>
<proteinExistence type="inferred from homology"/>
<dbReference type="PROSITE" id="PS50975">
    <property type="entry name" value="ATP_GRASP"/>
    <property type="match status" value="1"/>
</dbReference>
<dbReference type="InterPro" id="IPR011761">
    <property type="entry name" value="ATP-grasp"/>
</dbReference>
<comment type="function">
    <text evidence="6">Catalyzes the ATP-dependent conversion of 5-aminoimidazole ribonucleotide (AIR) and HCO(3)- to N5-carboxyaminoimidazole ribonucleotide (N5-CAIR).</text>
</comment>
<dbReference type="Proteomes" id="UP000005439">
    <property type="component" value="Chromosome"/>
</dbReference>
<dbReference type="SUPFAM" id="SSF56059">
    <property type="entry name" value="Glutathione synthetase ATP-binding domain-like"/>
    <property type="match status" value="1"/>
</dbReference>
<name>G8TWN3_SULAD</name>
<evidence type="ECO:0000256" key="3">
    <source>
        <dbReference type="ARBA" id="ARBA00022755"/>
    </source>
</evidence>
<dbReference type="GO" id="GO:0004638">
    <property type="term" value="F:phosphoribosylaminoimidazole carboxylase activity"/>
    <property type="evidence" value="ECO:0007669"/>
    <property type="project" value="InterPro"/>
</dbReference>
<dbReference type="GO" id="GO:0005524">
    <property type="term" value="F:ATP binding"/>
    <property type="evidence" value="ECO:0007669"/>
    <property type="project" value="UniProtKB-UniRule"/>
</dbReference>
<dbReference type="NCBIfam" id="NF004679">
    <property type="entry name" value="PRK06019.1-5"/>
    <property type="match status" value="1"/>
</dbReference>
<dbReference type="SUPFAM" id="SSF51246">
    <property type="entry name" value="Rudiment single hybrid motif"/>
    <property type="match status" value="1"/>
</dbReference>
<dbReference type="AlphaFoldDB" id="G8TWN3"/>
<evidence type="ECO:0000256" key="4">
    <source>
        <dbReference type="ARBA" id="ARBA00022840"/>
    </source>
</evidence>
<evidence type="ECO:0000313" key="9">
    <source>
        <dbReference type="Proteomes" id="UP000005439"/>
    </source>
</evidence>
<evidence type="ECO:0000259" key="7">
    <source>
        <dbReference type="PROSITE" id="PS50975"/>
    </source>
</evidence>
<dbReference type="PATRIC" id="fig|679936.5.peg.2649"/>
<keyword evidence="4 5" id="KW-0067">ATP-binding</keyword>
<feature type="binding site" evidence="5">
    <location>
        <begin position="186"/>
        <end position="189"/>
    </location>
    <ligand>
        <name>ATP</name>
        <dbReference type="ChEBI" id="CHEBI:30616"/>
    </ligand>
</feature>
<dbReference type="InterPro" id="IPR005875">
    <property type="entry name" value="PurK"/>
</dbReference>
<reference evidence="8 9" key="2">
    <citation type="journal article" date="2012" name="Stand. Genomic Sci.">
        <title>Complete genome sequence of the moderately thermophilic mineral-sulfide-oxidizing firmicute Sulfobacillus acidophilus type strain (NAL(T)).</title>
        <authorList>
            <person name="Anderson I."/>
            <person name="Chertkov O."/>
            <person name="Chen A."/>
            <person name="Saunders E."/>
            <person name="Lapidus A."/>
            <person name="Nolan M."/>
            <person name="Lucas S."/>
            <person name="Hammon N."/>
            <person name="Deshpande S."/>
            <person name="Cheng J.F."/>
            <person name="Han C."/>
            <person name="Tapia R."/>
            <person name="Goodwin L.A."/>
            <person name="Pitluck S."/>
            <person name="Liolios K."/>
            <person name="Pagani I."/>
            <person name="Ivanova N."/>
            <person name="Mikhailova N."/>
            <person name="Pati A."/>
            <person name="Palaniappan K."/>
            <person name="Land M."/>
            <person name="Pan C."/>
            <person name="Rohde M."/>
            <person name="Pukall R."/>
            <person name="Goker M."/>
            <person name="Detter J.C."/>
            <person name="Woyke T."/>
            <person name="Bristow J."/>
            <person name="Eisen J.A."/>
            <person name="Markowitz V."/>
            <person name="Hugenholtz P."/>
            <person name="Kyrpides N.C."/>
            <person name="Klenk H.P."/>
            <person name="Mavromatis K."/>
        </authorList>
    </citation>
    <scope>NUCLEOTIDE SEQUENCE [LARGE SCALE GENOMIC DNA]</scope>
    <source>
        <strain evidence="9">ATCC 700253 / DSM 10332 / NAL</strain>
    </source>
</reference>
<dbReference type="Gene3D" id="3.30.470.20">
    <property type="entry name" value="ATP-grasp fold, B domain"/>
    <property type="match status" value="1"/>
</dbReference>
<evidence type="ECO:0000313" key="8">
    <source>
        <dbReference type="EMBL" id="AEW06022.1"/>
    </source>
</evidence>
<evidence type="ECO:0000256" key="1">
    <source>
        <dbReference type="ARBA" id="ARBA00022598"/>
    </source>
</evidence>
<dbReference type="PANTHER" id="PTHR11609">
    <property type="entry name" value="PURINE BIOSYNTHESIS PROTEIN 6/7, PUR6/7"/>
    <property type="match status" value="1"/>
</dbReference>
<comment type="function">
    <text evidence="5">Catalyzes the ATP-dependent conversion of 5-aminoimidazole ribonucleotide (AIR) and HCO(3)(-) to N5-carboxyaminoimidazole ribonucleotide (N5-CAIR).</text>
</comment>
<dbReference type="GO" id="GO:0034028">
    <property type="term" value="F:5-(carboxyamino)imidazole ribonucleotide synthase activity"/>
    <property type="evidence" value="ECO:0007669"/>
    <property type="project" value="UniProtKB-UniRule"/>
</dbReference>
<feature type="binding site" evidence="5">
    <location>
        <position position="194"/>
    </location>
    <ligand>
        <name>ATP</name>
        <dbReference type="ChEBI" id="CHEBI:30616"/>
    </ligand>
</feature>
<feature type="binding site" evidence="5">
    <location>
        <position position="217"/>
    </location>
    <ligand>
        <name>ATP</name>
        <dbReference type="ChEBI" id="CHEBI:30616"/>
    </ligand>
</feature>
<keyword evidence="9" id="KW-1185">Reference proteome</keyword>
<dbReference type="Pfam" id="PF22660">
    <property type="entry name" value="RS_preATP-grasp-like"/>
    <property type="match status" value="1"/>
</dbReference>
<comment type="catalytic activity">
    <reaction evidence="5 6">
        <text>5-amino-1-(5-phospho-beta-D-ribosyl)imidazole + hydrogencarbonate + ATP = 5-carboxyamino-1-(5-phospho-D-ribosyl)imidazole + ADP + phosphate + 2 H(+)</text>
        <dbReference type="Rhea" id="RHEA:19317"/>
        <dbReference type="ChEBI" id="CHEBI:15378"/>
        <dbReference type="ChEBI" id="CHEBI:17544"/>
        <dbReference type="ChEBI" id="CHEBI:30616"/>
        <dbReference type="ChEBI" id="CHEBI:43474"/>
        <dbReference type="ChEBI" id="CHEBI:58730"/>
        <dbReference type="ChEBI" id="CHEBI:137981"/>
        <dbReference type="ChEBI" id="CHEBI:456216"/>
        <dbReference type="EC" id="6.3.4.18"/>
    </reaction>
</comment>
<dbReference type="EMBL" id="CP003179">
    <property type="protein sequence ID" value="AEW06022.1"/>
    <property type="molecule type" value="Genomic_DNA"/>
</dbReference>
<feature type="binding site" evidence="5">
    <location>
        <begin position="271"/>
        <end position="272"/>
    </location>
    <ligand>
        <name>ATP</name>
        <dbReference type="ChEBI" id="CHEBI:30616"/>
    </ligand>
</feature>
<comment type="subunit">
    <text evidence="5 6">Homodimer.</text>
</comment>
<dbReference type="GO" id="GO:0006189">
    <property type="term" value="P:'de novo' IMP biosynthetic process"/>
    <property type="evidence" value="ECO:0007669"/>
    <property type="project" value="UniProtKB-UniRule"/>
</dbReference>
<dbReference type="NCBIfam" id="TIGR01161">
    <property type="entry name" value="purK"/>
    <property type="match status" value="1"/>
</dbReference>
<dbReference type="InterPro" id="IPR040686">
    <property type="entry name" value="PurK_C"/>
</dbReference>
<dbReference type="UniPathway" id="UPA00074">
    <property type="reaction ID" value="UER00942"/>
</dbReference>
<dbReference type="HOGENOM" id="CLU_011534_0_1_9"/>
<organism evidence="8 9">
    <name type="scientific">Sulfobacillus acidophilus (strain ATCC 700253 / DSM 10332 / NAL)</name>
    <dbReference type="NCBI Taxonomy" id="679936"/>
    <lineage>
        <taxon>Bacteria</taxon>
        <taxon>Bacillati</taxon>
        <taxon>Bacillota</taxon>
        <taxon>Clostridia</taxon>
        <taxon>Eubacteriales</taxon>
        <taxon>Clostridiales Family XVII. Incertae Sedis</taxon>
        <taxon>Sulfobacillus</taxon>
    </lineage>
</organism>
<comment type="similarity">
    <text evidence="5 6">Belongs to the PurK/PurT family.</text>
</comment>
<accession>G8TWN3</accession>
<keyword evidence="2 5" id="KW-0547">Nucleotide-binding</keyword>
<dbReference type="NCBIfam" id="NF004676">
    <property type="entry name" value="PRK06019.1-2"/>
    <property type="match status" value="1"/>
</dbReference>
<dbReference type="SUPFAM" id="SSF52440">
    <property type="entry name" value="PreATP-grasp domain"/>
    <property type="match status" value="1"/>
</dbReference>
<dbReference type="PANTHER" id="PTHR11609:SF5">
    <property type="entry name" value="PHOSPHORIBOSYLAMINOIMIDAZOLE CARBOXYLASE"/>
    <property type="match status" value="1"/>
</dbReference>
<dbReference type="Gene3D" id="3.40.50.20">
    <property type="match status" value="1"/>
</dbReference>
<dbReference type="STRING" id="679936.Sulac_2560"/>
<dbReference type="InterPro" id="IPR016185">
    <property type="entry name" value="PreATP-grasp_dom_sf"/>
</dbReference>
<dbReference type="HAMAP" id="MF_01928">
    <property type="entry name" value="PurK"/>
    <property type="match status" value="1"/>
</dbReference>
<feature type="binding site" evidence="5">
    <location>
        <position position="109"/>
    </location>
    <ligand>
        <name>ATP</name>
        <dbReference type="ChEBI" id="CHEBI:30616"/>
    </ligand>
</feature>
<dbReference type="KEGG" id="sap:Sulac_2560"/>
<keyword evidence="3 5" id="KW-0658">Purine biosynthesis</keyword>
<gene>
    <name evidence="5 6" type="primary">purK</name>
    <name evidence="8" type="ordered locus">Sulac_2560</name>
</gene>
<reference evidence="9" key="1">
    <citation type="submission" date="2011-12" db="EMBL/GenBank/DDBJ databases">
        <title>The complete genome of chromosome of Sulfobacillus acidophilus DSM 10332.</title>
        <authorList>
            <person name="Lucas S."/>
            <person name="Han J."/>
            <person name="Lapidus A."/>
            <person name="Bruce D."/>
            <person name="Goodwin L."/>
            <person name="Pitluck S."/>
            <person name="Peters L."/>
            <person name="Kyrpides N."/>
            <person name="Mavromatis K."/>
            <person name="Ivanova N."/>
            <person name="Mikhailova N."/>
            <person name="Chertkov O."/>
            <person name="Saunders E."/>
            <person name="Detter J.C."/>
            <person name="Tapia R."/>
            <person name="Han C."/>
            <person name="Land M."/>
            <person name="Hauser L."/>
            <person name="Markowitz V."/>
            <person name="Cheng J.-F."/>
            <person name="Hugenholtz P."/>
            <person name="Woyke T."/>
            <person name="Wu D."/>
            <person name="Pukall R."/>
            <person name="Gehrich-Schroeter G."/>
            <person name="Schneider S."/>
            <person name="Klenk H.-P."/>
            <person name="Eisen J.A."/>
        </authorList>
    </citation>
    <scope>NUCLEOTIDE SEQUENCE [LARGE SCALE GENOMIC DNA]</scope>
    <source>
        <strain evidence="9">ATCC 700253 / DSM 10332 / NAL</strain>
    </source>
</reference>
<dbReference type="PROSITE" id="PS00065">
    <property type="entry name" value="D_2_HYDROXYACID_DH_1"/>
    <property type="match status" value="1"/>
</dbReference>
<dbReference type="InterPro" id="IPR003135">
    <property type="entry name" value="ATP-grasp_carboxylate-amine"/>
</dbReference>
<dbReference type="InterPro" id="IPR054350">
    <property type="entry name" value="PurT/PurK_preATP-grasp"/>
</dbReference>
<feature type="binding site" evidence="5">
    <location>
        <position position="149"/>
    </location>
    <ligand>
        <name>ATP</name>
        <dbReference type="ChEBI" id="CHEBI:30616"/>
    </ligand>
</feature>
<keyword evidence="1 5" id="KW-0436">Ligase</keyword>
<feature type="binding site" evidence="5">
    <location>
        <begin position="154"/>
        <end position="160"/>
    </location>
    <ligand>
        <name>ATP</name>
        <dbReference type="ChEBI" id="CHEBI:30616"/>
    </ligand>
</feature>
<dbReference type="InterPro" id="IPR029752">
    <property type="entry name" value="D-isomer_DH_CS1"/>
</dbReference>
<dbReference type="InterPro" id="IPR013815">
    <property type="entry name" value="ATP_grasp_subdomain_1"/>
</dbReference>
<sequence>MADTRRLRVGDWIGILGGGQLGRMMALAAREMGFHLVVWDPDPDAPAKEVADVCLCKPWDDPTGRAEMLAHTQVITYEFENVDPGLAAALAESVPVFPPPAMLTTTRHRVREKTAVRAAGLLTTPFRPVSSASDLAEAAKTVGLPAILKTVEGGYDGKGQVPISDASEIDRAFDTLGAGQVELIWERRVSFIQEVSVIVGRGIDGRTVTFPVTENHHEKGILDWSVVPARISEAARQRADQAARRLAEFLGLVGVMAVEFFVTADEQVLVNEMAPRPHNSGHWTIEGALPSQFGLHIRAISGWPVTEPVWLGPTAMSNILGDHLLTGPWDLAGPLDRPGVSVHWYGKSAVRTGRKMGHITAVGSSREDVVERVITARQQLVSAKEGQGHA</sequence>
<dbReference type="Pfam" id="PF02222">
    <property type="entry name" value="ATP-grasp"/>
    <property type="match status" value="1"/>
</dbReference>
<evidence type="ECO:0000256" key="2">
    <source>
        <dbReference type="ARBA" id="ARBA00022741"/>
    </source>
</evidence>
<dbReference type="FunFam" id="3.30.1490.20:FF:000015">
    <property type="entry name" value="N5-carboxyaminoimidazole ribonucleotide synthase"/>
    <property type="match status" value="1"/>
</dbReference>
<dbReference type="EC" id="6.3.4.18" evidence="5 6"/>
<dbReference type="GO" id="GO:0046872">
    <property type="term" value="F:metal ion binding"/>
    <property type="evidence" value="ECO:0007669"/>
    <property type="project" value="InterPro"/>
</dbReference>
<dbReference type="Gene3D" id="3.30.1490.20">
    <property type="entry name" value="ATP-grasp fold, A domain"/>
    <property type="match status" value="1"/>
</dbReference>
<comment type="pathway">
    <text evidence="5 6">Purine metabolism; IMP biosynthesis via de novo pathway; 5-amino-1-(5-phospho-D-ribosyl)imidazole-4-carboxylate from 5-amino-1-(5-phospho-D-ribosyl)imidazole (N5-CAIR route): step 1/2.</text>
</comment>
<keyword evidence="8" id="KW-0456">Lyase</keyword>